<comment type="caution">
    <text evidence="3">The sequence shown here is derived from an EMBL/GenBank/DDBJ whole genome shotgun (WGS) entry which is preliminary data.</text>
</comment>
<feature type="compositionally biased region" description="Basic and acidic residues" evidence="2">
    <location>
        <begin position="1"/>
        <end position="25"/>
    </location>
</feature>
<evidence type="ECO:0000313" key="3">
    <source>
        <dbReference type="EMBL" id="PNX81523.1"/>
    </source>
</evidence>
<gene>
    <name evidence="3" type="ORF">L195_g037544</name>
</gene>
<evidence type="ECO:0000256" key="2">
    <source>
        <dbReference type="SAM" id="MobiDB-lite"/>
    </source>
</evidence>
<dbReference type="InterPro" id="IPR036865">
    <property type="entry name" value="CRAL-TRIO_dom_sf"/>
</dbReference>
<dbReference type="EMBL" id="ASHM01040087">
    <property type="protein sequence ID" value="PNX81523.1"/>
    <property type="molecule type" value="Genomic_DNA"/>
</dbReference>
<dbReference type="PANTHER" id="PTHR45657:SF50">
    <property type="entry name" value="PHOSPHATIDYLINOSITOL_PHOSPHATIDYLCHOLINE TRANSFER PROTEIN SFH11"/>
    <property type="match status" value="1"/>
</dbReference>
<dbReference type="Gene3D" id="1.10.8.20">
    <property type="entry name" value="N-terminal domain of phosphatidylinositol transfer protein sec14p"/>
    <property type="match status" value="1"/>
</dbReference>
<feature type="non-terminal residue" evidence="3">
    <location>
        <position position="208"/>
    </location>
</feature>
<reference evidence="3 4" key="2">
    <citation type="journal article" date="2017" name="Front. Plant Sci.">
        <title>Gene Classification and Mining of Molecular Markers Useful in Red Clover (Trifolium pratense) Breeding.</title>
        <authorList>
            <person name="Istvanek J."/>
            <person name="Dluhosova J."/>
            <person name="Dluhos P."/>
            <person name="Patkova L."/>
            <person name="Nedelnik J."/>
            <person name="Repkova J."/>
        </authorList>
    </citation>
    <scope>NUCLEOTIDE SEQUENCE [LARGE SCALE GENOMIC DNA]</scope>
    <source>
        <strain evidence="4">cv. Tatra</strain>
        <tissue evidence="3">Young leaves</tissue>
    </source>
</reference>
<comment type="subcellular location">
    <subcellularLocation>
        <location evidence="1">Endomembrane system</location>
        <topology evidence="1">Peripheral membrane protein</topology>
    </subcellularLocation>
</comment>
<dbReference type="InterPro" id="IPR036273">
    <property type="entry name" value="CRAL/TRIO_N_dom_sf"/>
</dbReference>
<accession>A0A2K3LSN8</accession>
<organism evidence="3 4">
    <name type="scientific">Trifolium pratense</name>
    <name type="common">Red clover</name>
    <dbReference type="NCBI Taxonomy" id="57577"/>
    <lineage>
        <taxon>Eukaryota</taxon>
        <taxon>Viridiplantae</taxon>
        <taxon>Streptophyta</taxon>
        <taxon>Embryophyta</taxon>
        <taxon>Tracheophyta</taxon>
        <taxon>Spermatophyta</taxon>
        <taxon>Magnoliopsida</taxon>
        <taxon>eudicotyledons</taxon>
        <taxon>Gunneridae</taxon>
        <taxon>Pentapetalae</taxon>
        <taxon>rosids</taxon>
        <taxon>fabids</taxon>
        <taxon>Fabales</taxon>
        <taxon>Fabaceae</taxon>
        <taxon>Papilionoideae</taxon>
        <taxon>50 kb inversion clade</taxon>
        <taxon>NPAAA clade</taxon>
        <taxon>Hologalegina</taxon>
        <taxon>IRL clade</taxon>
        <taxon>Trifolieae</taxon>
        <taxon>Trifolium</taxon>
    </lineage>
</organism>
<dbReference type="Proteomes" id="UP000236291">
    <property type="component" value="Unassembled WGS sequence"/>
</dbReference>
<proteinExistence type="predicted"/>
<protein>
    <submittedName>
        <fullName evidence="3">Sec14 cytosolic factor-like protein</fullName>
    </submittedName>
</protein>
<feature type="region of interest" description="Disordered" evidence="2">
    <location>
        <begin position="1"/>
        <end position="45"/>
    </location>
</feature>
<dbReference type="GO" id="GO:0012505">
    <property type="term" value="C:endomembrane system"/>
    <property type="evidence" value="ECO:0007669"/>
    <property type="project" value="UniProtKB-SubCell"/>
</dbReference>
<dbReference type="SUPFAM" id="SSF52087">
    <property type="entry name" value="CRAL/TRIO domain"/>
    <property type="match status" value="1"/>
</dbReference>
<evidence type="ECO:0000313" key="4">
    <source>
        <dbReference type="Proteomes" id="UP000236291"/>
    </source>
</evidence>
<dbReference type="SUPFAM" id="SSF46938">
    <property type="entry name" value="CRAL/TRIO N-terminal domain"/>
    <property type="match status" value="1"/>
</dbReference>
<dbReference type="AlphaFoldDB" id="A0A2K3LSN8"/>
<name>A0A2K3LSN8_TRIPR</name>
<dbReference type="InterPro" id="IPR051026">
    <property type="entry name" value="PI/PC_transfer"/>
</dbReference>
<dbReference type="PANTHER" id="PTHR45657">
    <property type="entry name" value="CRAL-TRIO DOMAIN-CONTAINING PROTEIN YKL091C-RELATED"/>
    <property type="match status" value="1"/>
</dbReference>
<dbReference type="Gene3D" id="3.40.525.10">
    <property type="entry name" value="CRAL-TRIO lipid binding domain"/>
    <property type="match status" value="1"/>
</dbReference>
<reference evidence="3 4" key="1">
    <citation type="journal article" date="2014" name="Am. J. Bot.">
        <title>Genome assembly and annotation for red clover (Trifolium pratense; Fabaceae).</title>
        <authorList>
            <person name="Istvanek J."/>
            <person name="Jaros M."/>
            <person name="Krenek A."/>
            <person name="Repkova J."/>
        </authorList>
    </citation>
    <scope>NUCLEOTIDE SEQUENCE [LARGE SCALE GENOMIC DNA]</scope>
    <source>
        <strain evidence="4">cv. Tatra</strain>
        <tissue evidence="3">Young leaves</tissue>
    </source>
</reference>
<evidence type="ECO:0000256" key="1">
    <source>
        <dbReference type="ARBA" id="ARBA00004184"/>
    </source>
</evidence>
<sequence length="208" mass="24606">MSTQETKAEDDRDIVITKSGKKDESSSSSVQRLKFKSGSNSKKKLLHPPIETHWDLPTQKGKKRTSFSIKSMLSYPLMKLGRSKSIEMILEGTHDPNDEQIVQNFREMLSREGLLPPKHNDYHTLLRFLRMNDFDMMISKELFLNYLKWRKEFRVDMIHKEFKFTEYTEVKKCYPHGYHGVDRCGRPVYIERIGMIDINKLWQVTTNE</sequence>